<reference evidence="9 10" key="1">
    <citation type="submission" date="2023-04" db="EMBL/GenBank/DDBJ databases">
        <title>Genome Encyclopedia of Bacteria and Archaea VI: Functional Genomics of Type Strains.</title>
        <authorList>
            <person name="Whitman W."/>
        </authorList>
    </citation>
    <scope>NUCLEOTIDE SEQUENCE [LARGE SCALE GENOMIC DNA]</scope>
    <source>
        <strain evidence="9 10">SG_E_30_P1</strain>
    </source>
</reference>
<name>A0ABT6KSY7_9MICO</name>
<accession>A0ABT6KSY7</accession>
<organism evidence="9 10">
    <name type="scientific">Antiquaquibacter oligotrophicus</name>
    <dbReference type="NCBI Taxonomy" id="2880260"/>
    <lineage>
        <taxon>Bacteria</taxon>
        <taxon>Bacillati</taxon>
        <taxon>Actinomycetota</taxon>
        <taxon>Actinomycetes</taxon>
        <taxon>Micrococcales</taxon>
        <taxon>Microbacteriaceae</taxon>
        <taxon>Antiquaquibacter</taxon>
    </lineage>
</organism>
<dbReference type="NCBIfam" id="TIGR04178">
    <property type="entry name" value="exo_archaeo"/>
    <property type="match status" value="1"/>
</dbReference>
<dbReference type="Proteomes" id="UP001160142">
    <property type="component" value="Unassembled WGS sequence"/>
</dbReference>
<feature type="transmembrane region" description="Helical" evidence="8">
    <location>
        <begin position="122"/>
        <end position="146"/>
    </location>
</feature>
<evidence type="ECO:0000256" key="4">
    <source>
        <dbReference type="ARBA" id="ARBA00022692"/>
    </source>
</evidence>
<evidence type="ECO:0000256" key="8">
    <source>
        <dbReference type="SAM" id="Phobius"/>
    </source>
</evidence>
<keyword evidence="3" id="KW-0645">Protease</keyword>
<keyword evidence="4 8" id="KW-0812">Transmembrane</keyword>
<keyword evidence="5" id="KW-0378">Hydrolase</keyword>
<feature type="transmembrane region" description="Helical" evidence="8">
    <location>
        <begin position="158"/>
        <end position="179"/>
    </location>
</feature>
<evidence type="ECO:0000256" key="2">
    <source>
        <dbReference type="ARBA" id="ARBA00022475"/>
    </source>
</evidence>
<evidence type="ECO:0000313" key="9">
    <source>
        <dbReference type="EMBL" id="MDH6182289.1"/>
    </source>
</evidence>
<dbReference type="InterPro" id="IPR026392">
    <property type="entry name" value="Exo/Archaeosortase_dom"/>
</dbReference>
<evidence type="ECO:0000256" key="6">
    <source>
        <dbReference type="ARBA" id="ARBA00022989"/>
    </source>
</evidence>
<feature type="transmembrane region" description="Helical" evidence="8">
    <location>
        <begin position="82"/>
        <end position="110"/>
    </location>
</feature>
<dbReference type="Pfam" id="PF09721">
    <property type="entry name" value="Exosortase_EpsH"/>
    <property type="match status" value="1"/>
</dbReference>
<proteinExistence type="predicted"/>
<keyword evidence="7 8" id="KW-0472">Membrane</keyword>
<evidence type="ECO:0000256" key="7">
    <source>
        <dbReference type="ARBA" id="ARBA00023136"/>
    </source>
</evidence>
<gene>
    <name evidence="9" type="ORF">M2152_002471</name>
</gene>
<evidence type="ECO:0000256" key="3">
    <source>
        <dbReference type="ARBA" id="ARBA00022670"/>
    </source>
</evidence>
<keyword evidence="2" id="KW-1003">Cell membrane</keyword>
<evidence type="ECO:0000313" key="10">
    <source>
        <dbReference type="Proteomes" id="UP001160142"/>
    </source>
</evidence>
<evidence type="ECO:0000256" key="5">
    <source>
        <dbReference type="ARBA" id="ARBA00022801"/>
    </source>
</evidence>
<comment type="caution">
    <text evidence="9">The sequence shown here is derived from an EMBL/GenBank/DDBJ whole genome shotgun (WGS) entry which is preliminary data.</text>
</comment>
<keyword evidence="10" id="KW-1185">Reference proteome</keyword>
<dbReference type="EMBL" id="JARXVQ010000001">
    <property type="protein sequence ID" value="MDH6182289.1"/>
    <property type="molecule type" value="Genomic_DNA"/>
</dbReference>
<evidence type="ECO:0000256" key="1">
    <source>
        <dbReference type="ARBA" id="ARBA00004651"/>
    </source>
</evidence>
<protein>
    <submittedName>
        <fullName evidence="9">Exosortase/archaeosortase family protein</fullName>
    </submittedName>
</protein>
<keyword evidence="6 8" id="KW-1133">Transmembrane helix</keyword>
<comment type="subcellular location">
    <subcellularLocation>
        <location evidence="1">Cell membrane</location>
        <topology evidence="1">Multi-pass membrane protein</topology>
    </subcellularLocation>
</comment>
<sequence>MTTAELRPRARGRRVATAPSSRRPALLVALALWGFALVLALNSSAVITLEAKFTSLIMGMFTFGGATSHDHLIYIGIGTGEVLGFLITPLCTSLVLATPVIVLAGALLLFPRYRVSWVLKGVLIALPLAVGANTARFVLVGVALQLWGRGGFEVMHHYVGSVLVLLCSALALVLLLVVATTGRVRIPRSWLDRLGRRD</sequence>
<dbReference type="InterPro" id="IPR019127">
    <property type="entry name" value="Exosortase"/>
</dbReference>
<dbReference type="RefSeq" id="WP_322134572.1">
    <property type="nucleotide sequence ID" value="NZ_CP085036.1"/>
</dbReference>